<dbReference type="AlphaFoldDB" id="A0A423TZ63"/>
<dbReference type="SUPFAM" id="SSF103473">
    <property type="entry name" value="MFS general substrate transporter"/>
    <property type="match status" value="1"/>
</dbReference>
<dbReference type="EMBL" id="QCYY01000932">
    <property type="protein sequence ID" value="ROT81702.1"/>
    <property type="molecule type" value="Genomic_DNA"/>
</dbReference>
<evidence type="ECO:0000313" key="8">
    <source>
        <dbReference type="Proteomes" id="UP000283509"/>
    </source>
</evidence>
<evidence type="ECO:0000256" key="4">
    <source>
        <dbReference type="ARBA" id="ARBA00023136"/>
    </source>
</evidence>
<keyword evidence="2 6" id="KW-0812">Transmembrane</keyword>
<keyword evidence="3 6" id="KW-1133">Transmembrane helix</keyword>
<reference evidence="7 8" key="2">
    <citation type="submission" date="2019-01" db="EMBL/GenBank/DDBJ databases">
        <title>The decoding of complex shrimp genome reveals the adaptation for benthos swimmer, frequently molting mechanism and breeding impact on genome.</title>
        <authorList>
            <person name="Sun Y."/>
            <person name="Gao Y."/>
            <person name="Yu Y."/>
        </authorList>
    </citation>
    <scope>NUCLEOTIDE SEQUENCE [LARGE SCALE GENOMIC DNA]</scope>
    <source>
        <tissue evidence="7">Muscle</tissue>
    </source>
</reference>
<dbReference type="GO" id="GO:0097037">
    <property type="term" value="P:heme export"/>
    <property type="evidence" value="ECO:0007669"/>
    <property type="project" value="TreeGrafter"/>
</dbReference>
<comment type="caution">
    <text evidence="7">The sequence shown here is derived from an EMBL/GenBank/DDBJ whole genome shotgun (WGS) entry which is preliminary data.</text>
</comment>
<feature type="region of interest" description="Disordered" evidence="5">
    <location>
        <begin position="1"/>
        <end position="34"/>
    </location>
</feature>
<evidence type="ECO:0000256" key="1">
    <source>
        <dbReference type="ARBA" id="ARBA00004141"/>
    </source>
</evidence>
<reference evidence="7 8" key="1">
    <citation type="submission" date="2018-04" db="EMBL/GenBank/DDBJ databases">
        <authorList>
            <person name="Zhang X."/>
            <person name="Yuan J."/>
            <person name="Li F."/>
            <person name="Xiang J."/>
        </authorList>
    </citation>
    <scope>NUCLEOTIDE SEQUENCE [LARGE SCALE GENOMIC DNA]</scope>
    <source>
        <tissue evidence="7">Muscle</tissue>
    </source>
</reference>
<dbReference type="PANTHER" id="PTHR10924:SF4">
    <property type="entry name" value="GH15861P"/>
    <property type="match status" value="1"/>
</dbReference>
<proteinExistence type="predicted"/>
<evidence type="ECO:0000313" key="7">
    <source>
        <dbReference type="EMBL" id="ROT81702.1"/>
    </source>
</evidence>
<dbReference type="InterPro" id="IPR036259">
    <property type="entry name" value="MFS_trans_sf"/>
</dbReference>
<evidence type="ECO:0000256" key="5">
    <source>
        <dbReference type="SAM" id="MobiDB-lite"/>
    </source>
</evidence>
<dbReference type="Proteomes" id="UP000283509">
    <property type="component" value="Unassembled WGS sequence"/>
</dbReference>
<sequence length="120" mass="13400">MSEKNPASDTKETVDEKPALGTPGTEGATAAPPSGALKVYPIRWFILALFVLYSMSNAFQWIQYSIINNIIVDYYGVKSTMVDWTSMLYMVTYIPLIFPASWYLEKKVGRAGFGLGFWGP</sequence>
<dbReference type="OrthoDB" id="422206at2759"/>
<evidence type="ECO:0000256" key="2">
    <source>
        <dbReference type="ARBA" id="ARBA00022692"/>
    </source>
</evidence>
<dbReference type="PANTHER" id="PTHR10924">
    <property type="entry name" value="MAJOR FACILITATOR SUPERFAMILY PROTEIN-RELATED"/>
    <property type="match status" value="1"/>
</dbReference>
<dbReference type="GO" id="GO:0020037">
    <property type="term" value="F:heme binding"/>
    <property type="evidence" value="ECO:0007669"/>
    <property type="project" value="TreeGrafter"/>
</dbReference>
<keyword evidence="4 6" id="KW-0472">Membrane</keyword>
<feature type="compositionally biased region" description="Basic and acidic residues" evidence="5">
    <location>
        <begin position="9"/>
        <end position="18"/>
    </location>
</feature>
<name>A0A423TZ63_PENVA</name>
<keyword evidence="8" id="KW-1185">Reference proteome</keyword>
<dbReference type="GO" id="GO:0015232">
    <property type="term" value="F:heme transmembrane transporter activity"/>
    <property type="evidence" value="ECO:0007669"/>
    <property type="project" value="TreeGrafter"/>
</dbReference>
<dbReference type="GO" id="GO:0016020">
    <property type="term" value="C:membrane"/>
    <property type="evidence" value="ECO:0007669"/>
    <property type="project" value="UniProtKB-SubCell"/>
</dbReference>
<evidence type="ECO:0000256" key="3">
    <source>
        <dbReference type="ARBA" id="ARBA00022989"/>
    </source>
</evidence>
<feature type="transmembrane region" description="Helical" evidence="6">
    <location>
        <begin position="84"/>
        <end position="104"/>
    </location>
</feature>
<comment type="subcellular location">
    <subcellularLocation>
        <location evidence="1">Membrane</location>
        <topology evidence="1">Multi-pass membrane protein</topology>
    </subcellularLocation>
</comment>
<protein>
    <submittedName>
        <fullName evidence="7">Uncharacterized MFS-type transporter C09D4.1</fullName>
    </submittedName>
</protein>
<evidence type="ECO:0000256" key="6">
    <source>
        <dbReference type="SAM" id="Phobius"/>
    </source>
</evidence>
<accession>A0A423TZ63</accession>
<organism evidence="7 8">
    <name type="scientific">Penaeus vannamei</name>
    <name type="common">Whiteleg shrimp</name>
    <name type="synonym">Litopenaeus vannamei</name>
    <dbReference type="NCBI Taxonomy" id="6689"/>
    <lineage>
        <taxon>Eukaryota</taxon>
        <taxon>Metazoa</taxon>
        <taxon>Ecdysozoa</taxon>
        <taxon>Arthropoda</taxon>
        <taxon>Crustacea</taxon>
        <taxon>Multicrustacea</taxon>
        <taxon>Malacostraca</taxon>
        <taxon>Eumalacostraca</taxon>
        <taxon>Eucarida</taxon>
        <taxon>Decapoda</taxon>
        <taxon>Dendrobranchiata</taxon>
        <taxon>Penaeoidea</taxon>
        <taxon>Penaeidae</taxon>
        <taxon>Penaeus</taxon>
    </lineage>
</organism>
<gene>
    <name evidence="7" type="ORF">C7M84_025153</name>
</gene>
<feature type="transmembrane region" description="Helical" evidence="6">
    <location>
        <begin position="44"/>
        <end position="64"/>
    </location>
</feature>
<dbReference type="InterPro" id="IPR049680">
    <property type="entry name" value="FLVCR1-2_SLC49-like"/>
</dbReference>